<dbReference type="SUPFAM" id="SSF53756">
    <property type="entry name" value="UDP-Glycosyltransferase/glycogen phosphorylase"/>
    <property type="match status" value="1"/>
</dbReference>
<dbReference type="InterPro" id="IPR050194">
    <property type="entry name" value="Glycosyltransferase_grp1"/>
</dbReference>
<dbReference type="InterPro" id="IPR001296">
    <property type="entry name" value="Glyco_trans_1"/>
</dbReference>
<dbReference type="Proteomes" id="UP001500841">
    <property type="component" value="Unassembled WGS sequence"/>
</dbReference>
<evidence type="ECO:0000313" key="2">
    <source>
        <dbReference type="EMBL" id="GAA4089393.1"/>
    </source>
</evidence>
<dbReference type="EMBL" id="BAABCV010000003">
    <property type="protein sequence ID" value="GAA4089393.1"/>
    <property type="molecule type" value="Genomic_DNA"/>
</dbReference>
<dbReference type="Gene3D" id="3.40.50.2000">
    <property type="entry name" value="Glycogen Phosphorylase B"/>
    <property type="match status" value="2"/>
</dbReference>
<organism evidence="2 3">
    <name type="scientific">Mucilaginibacter panaciglaebae</name>
    <dbReference type="NCBI Taxonomy" id="502331"/>
    <lineage>
        <taxon>Bacteria</taxon>
        <taxon>Pseudomonadati</taxon>
        <taxon>Bacteroidota</taxon>
        <taxon>Sphingobacteriia</taxon>
        <taxon>Sphingobacteriales</taxon>
        <taxon>Sphingobacteriaceae</taxon>
        <taxon>Mucilaginibacter</taxon>
    </lineage>
</organism>
<evidence type="ECO:0000313" key="3">
    <source>
        <dbReference type="Proteomes" id="UP001500841"/>
    </source>
</evidence>
<name>A0ABP7WI01_9SPHI</name>
<gene>
    <name evidence="2" type="ORF">GCM10022392_08360</name>
</gene>
<dbReference type="PANTHER" id="PTHR45947">
    <property type="entry name" value="SULFOQUINOVOSYL TRANSFERASE SQD2"/>
    <property type="match status" value="1"/>
</dbReference>
<dbReference type="PANTHER" id="PTHR45947:SF3">
    <property type="entry name" value="SULFOQUINOVOSYL TRANSFERASE SQD2"/>
    <property type="match status" value="1"/>
</dbReference>
<dbReference type="RefSeq" id="WP_345101200.1">
    <property type="nucleotide sequence ID" value="NZ_BAABCV010000003.1"/>
</dbReference>
<dbReference type="Pfam" id="PF00534">
    <property type="entry name" value="Glycos_transf_1"/>
    <property type="match status" value="1"/>
</dbReference>
<reference evidence="3" key="1">
    <citation type="journal article" date="2019" name="Int. J. Syst. Evol. Microbiol.">
        <title>The Global Catalogue of Microorganisms (GCM) 10K type strain sequencing project: providing services to taxonomists for standard genome sequencing and annotation.</title>
        <authorList>
            <consortium name="The Broad Institute Genomics Platform"/>
            <consortium name="The Broad Institute Genome Sequencing Center for Infectious Disease"/>
            <person name="Wu L."/>
            <person name="Ma J."/>
        </authorList>
    </citation>
    <scope>NUCLEOTIDE SEQUENCE [LARGE SCALE GENOMIC DNA]</scope>
    <source>
        <strain evidence="3">JCM 17085</strain>
    </source>
</reference>
<keyword evidence="3" id="KW-1185">Reference proteome</keyword>
<accession>A0ABP7WI01</accession>
<proteinExistence type="predicted"/>
<protein>
    <submittedName>
        <fullName evidence="2">Glycosyltransferase family 4 protein</fullName>
    </submittedName>
</protein>
<dbReference type="CDD" id="cd03801">
    <property type="entry name" value="GT4_PimA-like"/>
    <property type="match status" value="1"/>
</dbReference>
<comment type="caution">
    <text evidence="2">The sequence shown here is derived from an EMBL/GenBank/DDBJ whole genome shotgun (WGS) entry which is preliminary data.</text>
</comment>
<feature type="domain" description="Glycosyl transferase family 1" evidence="1">
    <location>
        <begin position="177"/>
        <end position="341"/>
    </location>
</feature>
<evidence type="ECO:0000259" key="1">
    <source>
        <dbReference type="Pfam" id="PF00534"/>
    </source>
</evidence>
<sequence>MKIVIIHNDLRVYWKRRLIYLRNFLNTKGIDLYAIELFGKGSPYDFDLYSKSETWWDCLFPDKSNEQLTKYQIKDRIFSKLDELDPDVVIAGSIVFYAGALSLRWAKNNKKKFIMFDDAKASNVKRNILVQTIKNLIIRQIDALWLPSTDYEEGYASLLNNNKIHFFYGYDCIDNDHFKFKGERKFDKQTIICVARLVPVKNIENLIKAWRAIEEYNNNYKLIIIGDGPLVNELKELKKSLQINRAYFLGAMENEKVLEHLHEADALVLPSFAESWGLVVNEAMAAGLPLLLSHKVNAANTLLKEGVNGFSFDPSNIIEMQQKLLSFIELPEPAKKEMSDNSFKIISRMDFKNMGQELEGALNWLAQRPNNRPGVLARLMIHLWYGRYNTAGWDTKEDWNDKRLFR</sequence>